<gene>
    <name evidence="4" type="ORF">B0H94_102169</name>
</gene>
<dbReference type="PROSITE" id="PS51186">
    <property type="entry name" value="GNAT"/>
    <property type="match status" value="1"/>
</dbReference>
<comment type="caution">
    <text evidence="4">The sequence shown here is derived from an EMBL/GenBank/DDBJ whole genome shotgun (WGS) entry which is preliminary data.</text>
</comment>
<feature type="domain" description="N-acetyltransferase" evidence="3">
    <location>
        <begin position="2"/>
        <end position="142"/>
    </location>
</feature>
<organism evidence="4 5">
    <name type="scientific">Salsuginibacillus halophilus</name>
    <dbReference type="NCBI Taxonomy" id="517424"/>
    <lineage>
        <taxon>Bacteria</taxon>
        <taxon>Bacillati</taxon>
        <taxon>Bacillota</taxon>
        <taxon>Bacilli</taxon>
        <taxon>Bacillales</taxon>
        <taxon>Bacillaceae</taxon>
        <taxon>Salsuginibacillus</taxon>
    </lineage>
</organism>
<evidence type="ECO:0000313" key="5">
    <source>
        <dbReference type="Proteomes" id="UP000242310"/>
    </source>
</evidence>
<accession>A0A2P8HXE0</accession>
<dbReference type="InterPro" id="IPR016181">
    <property type="entry name" value="Acyl_CoA_acyltransferase"/>
</dbReference>
<dbReference type="PANTHER" id="PTHR43877:SF2">
    <property type="entry name" value="AMINOALKYLPHOSPHONATE N-ACETYLTRANSFERASE-RELATED"/>
    <property type="match status" value="1"/>
</dbReference>
<name>A0A2P8HXE0_9BACI</name>
<dbReference type="CDD" id="cd04301">
    <property type="entry name" value="NAT_SF"/>
    <property type="match status" value="1"/>
</dbReference>
<reference evidence="4 5" key="1">
    <citation type="submission" date="2018-03" db="EMBL/GenBank/DDBJ databases">
        <title>Genomic Encyclopedia of Type Strains, Phase III (KMG-III): the genomes of soil and plant-associated and newly described type strains.</title>
        <authorList>
            <person name="Whitman W."/>
        </authorList>
    </citation>
    <scope>NUCLEOTIDE SEQUENCE [LARGE SCALE GENOMIC DNA]</scope>
    <source>
        <strain evidence="4 5">CGMCC 1.07653</strain>
    </source>
</reference>
<dbReference type="InterPro" id="IPR050832">
    <property type="entry name" value="Bact_Acetyltransf"/>
</dbReference>
<keyword evidence="5" id="KW-1185">Reference proteome</keyword>
<keyword evidence="1 4" id="KW-0808">Transferase</keyword>
<dbReference type="AlphaFoldDB" id="A0A2P8HXE0"/>
<evidence type="ECO:0000256" key="2">
    <source>
        <dbReference type="ARBA" id="ARBA00023315"/>
    </source>
</evidence>
<dbReference type="Gene3D" id="3.40.630.30">
    <property type="match status" value="1"/>
</dbReference>
<evidence type="ECO:0000259" key="3">
    <source>
        <dbReference type="PROSITE" id="PS51186"/>
    </source>
</evidence>
<keyword evidence="2 4" id="KW-0012">Acyltransferase</keyword>
<evidence type="ECO:0000313" key="4">
    <source>
        <dbReference type="EMBL" id="PSL50892.1"/>
    </source>
</evidence>
<dbReference type="Pfam" id="PF13673">
    <property type="entry name" value="Acetyltransf_10"/>
    <property type="match status" value="1"/>
</dbReference>
<protein>
    <submittedName>
        <fullName evidence="4">Putative GNAT family N-acyltransferase</fullName>
    </submittedName>
</protein>
<dbReference type="EMBL" id="PYAV01000002">
    <property type="protein sequence ID" value="PSL50892.1"/>
    <property type="molecule type" value="Genomic_DNA"/>
</dbReference>
<dbReference type="OrthoDB" id="9796171at2"/>
<proteinExistence type="predicted"/>
<dbReference type="Proteomes" id="UP000242310">
    <property type="component" value="Unassembled WGS sequence"/>
</dbReference>
<sequence length="142" mass="15996">MTVVRSGFNDTLKQDVFDVRYEVFVHEQNVPEEEEIDEHDETARHFALYNEEGQAVGAGRMRLLDDAGKAERIAVRASFRKSGAGRQLMEAIEKEAAAEGKGKIKLHAQLQALPFYKSLGYTVTSEEFFDAGIPHHAMEKQL</sequence>
<dbReference type="RefSeq" id="WP_106587611.1">
    <property type="nucleotide sequence ID" value="NZ_PYAV01000002.1"/>
</dbReference>
<dbReference type="PANTHER" id="PTHR43877">
    <property type="entry name" value="AMINOALKYLPHOSPHONATE N-ACETYLTRANSFERASE-RELATED-RELATED"/>
    <property type="match status" value="1"/>
</dbReference>
<dbReference type="GO" id="GO:0016747">
    <property type="term" value="F:acyltransferase activity, transferring groups other than amino-acyl groups"/>
    <property type="evidence" value="ECO:0007669"/>
    <property type="project" value="InterPro"/>
</dbReference>
<evidence type="ECO:0000256" key="1">
    <source>
        <dbReference type="ARBA" id="ARBA00022679"/>
    </source>
</evidence>
<dbReference type="InterPro" id="IPR000182">
    <property type="entry name" value="GNAT_dom"/>
</dbReference>
<dbReference type="SUPFAM" id="SSF55729">
    <property type="entry name" value="Acyl-CoA N-acyltransferases (Nat)"/>
    <property type="match status" value="1"/>
</dbReference>